<dbReference type="InterPro" id="IPR007681">
    <property type="entry name" value="Mog1"/>
</dbReference>
<proteinExistence type="inferred from homology"/>
<dbReference type="PANTHER" id="PTHR15837">
    <property type="entry name" value="RAN GUANINE NUCLEOTIDE RELEASE FACTOR"/>
    <property type="match status" value="1"/>
</dbReference>
<feature type="region of interest" description="Disordered" evidence="4">
    <location>
        <begin position="35"/>
        <end position="73"/>
    </location>
</feature>
<dbReference type="AlphaFoldDB" id="A0AAN4Y9P2"/>
<organism evidence="5 6">
    <name type="scientific">Aspergillus oryzae</name>
    <name type="common">Yellow koji mold</name>
    <dbReference type="NCBI Taxonomy" id="5062"/>
    <lineage>
        <taxon>Eukaryota</taxon>
        <taxon>Fungi</taxon>
        <taxon>Dikarya</taxon>
        <taxon>Ascomycota</taxon>
        <taxon>Pezizomycotina</taxon>
        <taxon>Eurotiomycetes</taxon>
        <taxon>Eurotiomycetidae</taxon>
        <taxon>Eurotiales</taxon>
        <taxon>Aspergillaceae</taxon>
        <taxon>Aspergillus</taxon>
        <taxon>Aspergillus subgen. Circumdati</taxon>
    </lineage>
</organism>
<comment type="caution">
    <text evidence="5">The sequence shown here is derived from an EMBL/GenBank/DDBJ whole genome shotgun (WGS) entry which is preliminary data.</text>
</comment>
<evidence type="ECO:0000313" key="6">
    <source>
        <dbReference type="Proteomes" id="UP001165205"/>
    </source>
</evidence>
<keyword evidence="2" id="KW-0813">Transport</keyword>
<evidence type="ECO:0000256" key="4">
    <source>
        <dbReference type="SAM" id="MobiDB-lite"/>
    </source>
</evidence>
<evidence type="ECO:0000256" key="3">
    <source>
        <dbReference type="ARBA" id="ARBA00022927"/>
    </source>
</evidence>
<dbReference type="SUPFAM" id="SSF55724">
    <property type="entry name" value="Mog1p/PsbP-like"/>
    <property type="match status" value="1"/>
</dbReference>
<protein>
    <submittedName>
        <fullName evidence="5">Unnamed protein product</fullName>
    </submittedName>
</protein>
<feature type="compositionally biased region" description="Basic and acidic residues" evidence="4">
    <location>
        <begin position="62"/>
        <end position="73"/>
    </location>
</feature>
<dbReference type="GO" id="GO:0005085">
    <property type="term" value="F:guanyl-nucleotide exchange factor activity"/>
    <property type="evidence" value="ECO:0007669"/>
    <property type="project" value="TreeGrafter"/>
</dbReference>
<dbReference type="Proteomes" id="UP001165205">
    <property type="component" value="Unassembled WGS sequence"/>
</dbReference>
<dbReference type="PANTHER" id="PTHR15837:SF0">
    <property type="entry name" value="RAN GUANINE NUCLEOTIDE RELEASE FACTOR"/>
    <property type="match status" value="1"/>
</dbReference>
<sequence>MTTYTPRDFYGGAIKGLIPQDWVDARSVTPIQHPLYKPHTHTHTTPFQHNPPPNQTISEPTTNKKRENSNVREIPSHQEVYLSRTTLTSQITEINQRVTDPETSSLDTLINTQLQSQPLKPDAKAALYHVHDLCDEDDKLEIVTAPTRVILRKFPAGVVGYRGVVRVVSPKASSRAGARVGSGVGIGGAVAGSSAEGELTSTVTLWYLVVRLVEQETDLVVFVNVPREEFERAGDLRGLGAEERLAEGLIDGLVQELEVVDWGLFC</sequence>
<comment type="similarity">
    <text evidence="1">Belongs to the MOG1 family.</text>
</comment>
<gene>
    <name evidence="5" type="ORF">Aory04_000012200</name>
</gene>
<reference evidence="5" key="1">
    <citation type="submission" date="2023-04" db="EMBL/GenBank/DDBJ databases">
        <title>Aspergillus oryzae NBRC 4228.</title>
        <authorList>
            <person name="Ichikawa N."/>
            <person name="Sato H."/>
            <person name="Tonouchi N."/>
        </authorList>
    </citation>
    <scope>NUCLEOTIDE SEQUENCE</scope>
    <source>
        <strain evidence="5">NBRC 4228</strain>
    </source>
</reference>
<dbReference type="Pfam" id="PF04603">
    <property type="entry name" value="Mog1"/>
    <property type="match status" value="1"/>
</dbReference>
<evidence type="ECO:0000256" key="1">
    <source>
        <dbReference type="ARBA" id="ARBA00010307"/>
    </source>
</evidence>
<dbReference type="GO" id="GO:0031267">
    <property type="term" value="F:small GTPase binding"/>
    <property type="evidence" value="ECO:0007669"/>
    <property type="project" value="TreeGrafter"/>
</dbReference>
<accession>A0AAN4Y9P2</accession>
<dbReference type="Gene3D" id="3.40.1000.10">
    <property type="entry name" value="Mog1/PsbP, alpha/beta/alpha sandwich"/>
    <property type="match status" value="1"/>
</dbReference>
<dbReference type="GO" id="GO:0005634">
    <property type="term" value="C:nucleus"/>
    <property type="evidence" value="ECO:0007669"/>
    <property type="project" value="TreeGrafter"/>
</dbReference>
<evidence type="ECO:0000313" key="5">
    <source>
        <dbReference type="EMBL" id="GMG22490.1"/>
    </source>
</evidence>
<dbReference type="InterPro" id="IPR016123">
    <property type="entry name" value="Mog1/PsbP_a/b/a-sand"/>
</dbReference>
<evidence type="ECO:0000256" key="2">
    <source>
        <dbReference type="ARBA" id="ARBA00022448"/>
    </source>
</evidence>
<dbReference type="EMBL" id="BSYA01000001">
    <property type="protein sequence ID" value="GMG22490.1"/>
    <property type="molecule type" value="Genomic_DNA"/>
</dbReference>
<dbReference type="GO" id="GO:0006606">
    <property type="term" value="P:protein import into nucleus"/>
    <property type="evidence" value="ECO:0007669"/>
    <property type="project" value="TreeGrafter"/>
</dbReference>
<name>A0AAN4Y9P2_ASPOZ</name>
<keyword evidence="3" id="KW-0653">Protein transport</keyword>